<dbReference type="KEGG" id="muc:MuYL_1934"/>
<dbReference type="Gene3D" id="1.20.1260.10">
    <property type="match status" value="1"/>
</dbReference>
<keyword evidence="2" id="KW-1185">Reference proteome</keyword>
<evidence type="ECO:0000313" key="1">
    <source>
        <dbReference type="EMBL" id="ASU33830.1"/>
    </source>
</evidence>
<dbReference type="InterPro" id="IPR010287">
    <property type="entry name" value="DUF892_YciF-like"/>
</dbReference>
<dbReference type="EMBL" id="CP022743">
    <property type="protein sequence ID" value="ASU33830.1"/>
    <property type="molecule type" value="Genomic_DNA"/>
</dbReference>
<dbReference type="AlphaFoldDB" id="A0A223NVM8"/>
<sequence>MQNQPERSQKIHLGDTRLRKFFTDNLDKIYCAKKHMVDRFPEIAGHAHFSDLNHAIMETVDDVKKQIIRMDEIYERLGEQNSVAGCSGLAGMIEEAFTAISEQKDDTALRDMAILFYLQNMESVEIASFQVLQMMAVKMKNQEILQLLKENLDEAKDDRMLLLLITAKYVTS</sequence>
<dbReference type="SUPFAM" id="SSF47240">
    <property type="entry name" value="Ferritin-like"/>
    <property type="match status" value="1"/>
</dbReference>
<dbReference type="PANTHER" id="PTHR30565">
    <property type="entry name" value="PROTEIN YCIF"/>
    <property type="match status" value="1"/>
</dbReference>
<dbReference type="InterPro" id="IPR012347">
    <property type="entry name" value="Ferritin-like"/>
</dbReference>
<dbReference type="Pfam" id="PF05974">
    <property type="entry name" value="DUF892"/>
    <property type="match status" value="1"/>
</dbReference>
<organism evidence="1 2">
    <name type="scientific">Mucilaginibacter xinganensis</name>
    <dbReference type="NCBI Taxonomy" id="1234841"/>
    <lineage>
        <taxon>Bacteria</taxon>
        <taxon>Pseudomonadati</taxon>
        <taxon>Bacteroidota</taxon>
        <taxon>Sphingobacteriia</taxon>
        <taxon>Sphingobacteriales</taxon>
        <taxon>Sphingobacteriaceae</taxon>
        <taxon>Mucilaginibacter</taxon>
    </lineage>
</organism>
<evidence type="ECO:0000313" key="2">
    <source>
        <dbReference type="Proteomes" id="UP000215002"/>
    </source>
</evidence>
<dbReference type="Proteomes" id="UP000215002">
    <property type="component" value="Chromosome"/>
</dbReference>
<protein>
    <submittedName>
        <fullName evidence="1">Uncharacterized protein</fullName>
    </submittedName>
</protein>
<reference evidence="1 2" key="1">
    <citation type="submission" date="2017-08" db="EMBL/GenBank/DDBJ databases">
        <title>Complete genome sequence of Mucilaginibacter sp. strain BJC16-A31.</title>
        <authorList>
            <consortium name="Henan University of Science and Technology"/>
            <person name="You X."/>
        </authorList>
    </citation>
    <scope>NUCLEOTIDE SEQUENCE [LARGE SCALE GENOMIC DNA]</scope>
    <source>
        <strain evidence="1 2">BJC16-A31</strain>
    </source>
</reference>
<dbReference type="RefSeq" id="WP_094570248.1">
    <property type="nucleotide sequence ID" value="NZ_CP022743.1"/>
</dbReference>
<gene>
    <name evidence="1" type="ORF">MuYL_1934</name>
</gene>
<dbReference type="OrthoDB" id="954235at2"/>
<dbReference type="PANTHER" id="PTHR30565:SF9">
    <property type="entry name" value="PROTEIN YCIF"/>
    <property type="match status" value="1"/>
</dbReference>
<accession>A0A223NVM8</accession>
<proteinExistence type="predicted"/>
<dbReference type="InterPro" id="IPR047114">
    <property type="entry name" value="YciF"/>
</dbReference>
<dbReference type="InterPro" id="IPR009078">
    <property type="entry name" value="Ferritin-like_SF"/>
</dbReference>
<name>A0A223NVM8_9SPHI</name>